<dbReference type="InterPro" id="IPR005033">
    <property type="entry name" value="YEATS"/>
</dbReference>
<dbReference type="GO" id="GO:0000812">
    <property type="term" value="C:Swr1 complex"/>
    <property type="evidence" value="ECO:0007669"/>
    <property type="project" value="UniProtKB-UniRule"/>
</dbReference>
<dbReference type="Proteomes" id="UP000242146">
    <property type="component" value="Unassembled WGS sequence"/>
</dbReference>
<evidence type="ECO:0000256" key="3">
    <source>
        <dbReference type="RuleBase" id="RU367117"/>
    </source>
</evidence>
<dbReference type="CDD" id="cd16907">
    <property type="entry name" value="YEATS_YEATS2_like"/>
    <property type="match status" value="1"/>
</dbReference>
<feature type="region of interest" description="Disordered" evidence="4">
    <location>
        <begin position="107"/>
        <end position="131"/>
    </location>
</feature>
<dbReference type="GO" id="GO:0006281">
    <property type="term" value="P:DNA repair"/>
    <property type="evidence" value="ECO:0007669"/>
    <property type="project" value="UniProtKB-UniRule"/>
</dbReference>
<dbReference type="PROSITE" id="PS51037">
    <property type="entry name" value="YEATS"/>
    <property type="match status" value="1"/>
</dbReference>
<keyword evidence="3" id="KW-0175">Coiled coil</keyword>
<reference evidence="6 7" key="1">
    <citation type="submission" date="2016-07" db="EMBL/GenBank/DDBJ databases">
        <title>Pervasive Adenine N6-methylation of Active Genes in Fungi.</title>
        <authorList>
            <consortium name="DOE Joint Genome Institute"/>
            <person name="Mondo S.J."/>
            <person name="Dannebaum R.O."/>
            <person name="Kuo R.C."/>
            <person name="Labutti K."/>
            <person name="Haridas S."/>
            <person name="Kuo A."/>
            <person name="Salamov A."/>
            <person name="Ahrendt S.R."/>
            <person name="Lipzen A."/>
            <person name="Sullivan W."/>
            <person name="Andreopoulos W.B."/>
            <person name="Clum A."/>
            <person name="Lindquist E."/>
            <person name="Daum C."/>
            <person name="Ramamoorthy G.K."/>
            <person name="Gryganskyi A."/>
            <person name="Culley D."/>
            <person name="Magnuson J.K."/>
            <person name="James T.Y."/>
            <person name="O'Malley M.A."/>
            <person name="Stajich J.E."/>
            <person name="Spatafora J.W."/>
            <person name="Visel A."/>
            <person name="Grigoriev I.V."/>
        </authorList>
    </citation>
    <scope>NUCLEOTIDE SEQUENCE [LARGE SCALE GENOMIC DNA]</scope>
    <source>
        <strain evidence="6 7">NRRL 3301</strain>
    </source>
</reference>
<organism evidence="6 7">
    <name type="scientific">Hesseltinella vesiculosa</name>
    <dbReference type="NCBI Taxonomy" id="101127"/>
    <lineage>
        <taxon>Eukaryota</taxon>
        <taxon>Fungi</taxon>
        <taxon>Fungi incertae sedis</taxon>
        <taxon>Mucoromycota</taxon>
        <taxon>Mucoromycotina</taxon>
        <taxon>Mucoromycetes</taxon>
        <taxon>Mucorales</taxon>
        <taxon>Cunninghamellaceae</taxon>
        <taxon>Hesseltinella</taxon>
    </lineage>
</organism>
<dbReference type="GO" id="GO:0005737">
    <property type="term" value="C:cytoplasm"/>
    <property type="evidence" value="ECO:0007669"/>
    <property type="project" value="UniProtKB-SubCell"/>
</dbReference>
<feature type="domain" description="YEATS" evidence="5">
    <location>
        <begin position="1"/>
        <end position="117"/>
    </location>
</feature>
<comment type="caution">
    <text evidence="6">The sequence shown here is derived from an EMBL/GenBank/DDBJ whole genome shotgun (WGS) entry which is preliminary data.</text>
</comment>
<keyword evidence="3" id="KW-0010">Activator</keyword>
<dbReference type="InterPro" id="IPR055129">
    <property type="entry name" value="YEATS_dom"/>
</dbReference>
<dbReference type="AlphaFoldDB" id="A0A1X2G6J8"/>
<evidence type="ECO:0000313" key="6">
    <source>
        <dbReference type="EMBL" id="ORX46337.1"/>
    </source>
</evidence>
<dbReference type="OrthoDB" id="1741717at2759"/>
<sequence length="371" mass="42615">MNYTHKWMIYVAELDGDKSEPRFVTAVRYHLHPSYKPFDIVDVTEPPFRLTRLGWGEFPIRLQLRFVDTHRNKSVDVIHHLKLDYTLSGRQMFGSERAIDIELDRSTDFNDKSPIQPAPPSTAEMQEAKSSTRLIHEEQEHTLGPDGHPMAHLHFCRFCGAPEHLSTDCHRIPNGWRKRGYGLCDRSSLSDSKLLLGMLSSYNQDEIAEIDDDMYRSIVPKLERYRDLAKLITNSAVVKIEQDASRQMALDWIWNVTSEIRLRTMVGSEIFLDKHSILQLPRSMALESNISTAMQQRLAVGDLLLQATKSFLRHLLISGVAVCRQQNLSSKETGHMLVPYHIHEATRLVSEFDFLSCKFMQKTPAESAKPK</sequence>
<dbReference type="EMBL" id="MCGT01000038">
    <property type="protein sequence ID" value="ORX46337.1"/>
    <property type="molecule type" value="Genomic_DNA"/>
</dbReference>
<keyword evidence="7" id="KW-1185">Reference proteome</keyword>
<keyword evidence="1 2" id="KW-0539">Nucleus</keyword>
<comment type="similarity">
    <text evidence="3">Belongs to the YAF9 family.</text>
</comment>
<keyword evidence="3" id="KW-0805">Transcription regulation</keyword>
<dbReference type="GO" id="GO:0006355">
    <property type="term" value="P:regulation of DNA-templated transcription"/>
    <property type="evidence" value="ECO:0007669"/>
    <property type="project" value="InterPro"/>
</dbReference>
<keyword evidence="3" id="KW-0227">DNA damage</keyword>
<comment type="domain">
    <text evidence="3">The coiled-coil domain is required for assembly into the NuA4 complex.</text>
</comment>
<evidence type="ECO:0000256" key="1">
    <source>
        <dbReference type="ARBA" id="ARBA00023242"/>
    </source>
</evidence>
<comment type="subcellular location">
    <subcellularLocation>
        <location evidence="3">Nucleus</location>
    </subcellularLocation>
    <subcellularLocation>
        <location evidence="3">Cytoplasm</location>
    </subcellularLocation>
</comment>
<dbReference type="Gene3D" id="2.60.40.1970">
    <property type="entry name" value="YEATS domain"/>
    <property type="match status" value="1"/>
</dbReference>
<dbReference type="PANTHER" id="PTHR23195">
    <property type="entry name" value="YEATS DOMAIN"/>
    <property type="match status" value="1"/>
</dbReference>
<protein>
    <recommendedName>
        <fullName evidence="3">Protein AF-9 homolog</fullName>
    </recommendedName>
</protein>
<keyword evidence="3" id="KW-0804">Transcription</keyword>
<keyword evidence="3" id="KW-0156">Chromatin regulator</keyword>
<name>A0A1X2G6J8_9FUNG</name>
<dbReference type="Pfam" id="PF03366">
    <property type="entry name" value="YEATS"/>
    <property type="match status" value="1"/>
</dbReference>
<proteinExistence type="inferred from homology"/>
<keyword evidence="3" id="KW-0234">DNA repair</keyword>
<evidence type="ECO:0000256" key="2">
    <source>
        <dbReference type="PROSITE-ProRule" id="PRU00376"/>
    </source>
</evidence>
<comment type="function">
    <text evidence="3">Component of the SWR1 complex which mediates the ATP-dependent exchange of histone H2A for an H2A variant leading to transcriptional regulation of selected genes by chromatin remodeling. Component of the NuA4 histone acetyltransferase complex which is involved in transcriptional activation of selected genes principally by acetylation of nucleosomal histones H4 and H2A. The NuA4 complex is also involved in DNA repair. Yaf9 may also be required for viability in conditions in which the structural integrity of the spindle is compromised.</text>
</comment>
<dbReference type="STRING" id="101127.A0A1X2G6J8"/>
<accession>A0A1X2G6J8</accession>
<evidence type="ECO:0000313" key="7">
    <source>
        <dbReference type="Proteomes" id="UP000242146"/>
    </source>
</evidence>
<dbReference type="InterPro" id="IPR038704">
    <property type="entry name" value="YEAST_sf"/>
</dbReference>
<gene>
    <name evidence="3" type="primary">YAF9</name>
    <name evidence="6" type="ORF">DM01DRAFT_1153503</name>
</gene>
<comment type="subunit">
    <text evidence="3">Component of the SWR1 chromatin-remodeling complex and of the NuA4 histone acetyltransferase complex.</text>
</comment>
<evidence type="ECO:0000259" key="5">
    <source>
        <dbReference type="PROSITE" id="PS51037"/>
    </source>
</evidence>
<evidence type="ECO:0000256" key="4">
    <source>
        <dbReference type="SAM" id="MobiDB-lite"/>
    </source>
</evidence>
<keyword evidence="3" id="KW-0963">Cytoplasm</keyword>
<dbReference type="GO" id="GO:0006325">
    <property type="term" value="P:chromatin organization"/>
    <property type="evidence" value="ECO:0007669"/>
    <property type="project" value="UniProtKB-KW"/>
</dbReference>